<keyword evidence="4" id="KW-0804">Transcription</keyword>
<dbReference type="Pfam" id="PF13377">
    <property type="entry name" value="Peripla_BP_3"/>
    <property type="match status" value="1"/>
</dbReference>
<dbReference type="SUPFAM" id="SSF47413">
    <property type="entry name" value="lambda repressor-like DNA-binding domains"/>
    <property type="match status" value="1"/>
</dbReference>
<name>A0A4R8LDR3_9BACL</name>
<dbReference type="PRINTS" id="PR00036">
    <property type="entry name" value="HTHLACI"/>
</dbReference>
<keyword evidence="2" id="KW-0805">Transcription regulation</keyword>
<evidence type="ECO:0000259" key="5">
    <source>
        <dbReference type="PROSITE" id="PS50932"/>
    </source>
</evidence>
<dbReference type="RefSeq" id="WP_134161132.1">
    <property type="nucleotide sequence ID" value="NZ_BSUS01000003.1"/>
</dbReference>
<gene>
    <name evidence="6" type="ORF">C7445_12311</name>
</gene>
<organism evidence="6 7">
    <name type="scientific">Alicyclobacillus sacchari</name>
    <dbReference type="NCBI Taxonomy" id="392010"/>
    <lineage>
        <taxon>Bacteria</taxon>
        <taxon>Bacillati</taxon>
        <taxon>Bacillota</taxon>
        <taxon>Bacilli</taxon>
        <taxon>Bacillales</taxon>
        <taxon>Alicyclobacillaceae</taxon>
        <taxon>Alicyclobacillus</taxon>
    </lineage>
</organism>
<proteinExistence type="predicted"/>
<sequence>MATIKDVAERAGVTVTTVSRVLNNRGYISEATRRKVYLAMEELDYRPNELARSFHKNSSRLIGLIVPTVANPFFGELTSYVETSAYEHGYKILICNSHFDPDQEKQYVEMLKSNLVQGIILGSTPLNVSEFSNLKYPIVTFDYKLFDFPYIRSDNYEGGRIATELLIRKGCKKLAHICGNLRANMFGVERYQAFQHTASAYGVETVVVETDTMGVRREDTEAAVRNLFDRHPDVDGVFVSSDLVAYCVMNRCLEIGKSVPEELKIVGYDNIAITSLVKPYLSTVGQPLQRMAACAVETILRQIAGEPIQIDNKFAVELIERETT</sequence>
<dbReference type="CDD" id="cd06291">
    <property type="entry name" value="PBP1_Qymf-like"/>
    <property type="match status" value="1"/>
</dbReference>
<dbReference type="SMART" id="SM00354">
    <property type="entry name" value="HTH_LACI"/>
    <property type="match status" value="1"/>
</dbReference>
<keyword evidence="3" id="KW-0238">DNA-binding</keyword>
<accession>A0A4R8LDR3</accession>
<dbReference type="InterPro" id="IPR028082">
    <property type="entry name" value="Peripla_BP_I"/>
</dbReference>
<dbReference type="PANTHER" id="PTHR30146">
    <property type="entry name" value="LACI-RELATED TRANSCRIPTIONAL REPRESSOR"/>
    <property type="match status" value="1"/>
</dbReference>
<dbReference type="GO" id="GO:0000976">
    <property type="term" value="F:transcription cis-regulatory region binding"/>
    <property type="evidence" value="ECO:0007669"/>
    <property type="project" value="TreeGrafter"/>
</dbReference>
<evidence type="ECO:0000313" key="6">
    <source>
        <dbReference type="EMBL" id="TDY40240.1"/>
    </source>
</evidence>
<dbReference type="PROSITE" id="PS00356">
    <property type="entry name" value="HTH_LACI_1"/>
    <property type="match status" value="1"/>
</dbReference>
<dbReference type="GO" id="GO:0003700">
    <property type="term" value="F:DNA-binding transcription factor activity"/>
    <property type="evidence" value="ECO:0007669"/>
    <property type="project" value="TreeGrafter"/>
</dbReference>
<dbReference type="InterPro" id="IPR046335">
    <property type="entry name" value="LacI/GalR-like_sensor"/>
</dbReference>
<dbReference type="CDD" id="cd01392">
    <property type="entry name" value="HTH_LacI"/>
    <property type="match status" value="1"/>
</dbReference>
<keyword evidence="1" id="KW-0678">Repressor</keyword>
<dbReference type="InterPro" id="IPR010982">
    <property type="entry name" value="Lambda_DNA-bd_dom_sf"/>
</dbReference>
<dbReference type="Pfam" id="PF00356">
    <property type="entry name" value="LacI"/>
    <property type="match status" value="1"/>
</dbReference>
<dbReference type="PANTHER" id="PTHR30146:SF95">
    <property type="entry name" value="RIBOSE OPERON REPRESSOR"/>
    <property type="match status" value="1"/>
</dbReference>
<protein>
    <submittedName>
        <fullName evidence="6">LacI family transcriptional regulator</fullName>
    </submittedName>
</protein>
<dbReference type="PROSITE" id="PS50932">
    <property type="entry name" value="HTH_LACI_2"/>
    <property type="match status" value="1"/>
</dbReference>
<dbReference type="OrthoDB" id="9796186at2"/>
<evidence type="ECO:0000256" key="2">
    <source>
        <dbReference type="ARBA" id="ARBA00023015"/>
    </source>
</evidence>
<dbReference type="SUPFAM" id="SSF53822">
    <property type="entry name" value="Periplasmic binding protein-like I"/>
    <property type="match status" value="1"/>
</dbReference>
<dbReference type="AlphaFoldDB" id="A0A4R8LDR3"/>
<comment type="caution">
    <text evidence="6">The sequence shown here is derived from an EMBL/GenBank/DDBJ whole genome shotgun (WGS) entry which is preliminary data.</text>
</comment>
<evidence type="ECO:0000256" key="1">
    <source>
        <dbReference type="ARBA" id="ARBA00022491"/>
    </source>
</evidence>
<evidence type="ECO:0000256" key="3">
    <source>
        <dbReference type="ARBA" id="ARBA00023125"/>
    </source>
</evidence>
<evidence type="ECO:0000313" key="7">
    <source>
        <dbReference type="Proteomes" id="UP000294581"/>
    </source>
</evidence>
<evidence type="ECO:0000256" key="4">
    <source>
        <dbReference type="ARBA" id="ARBA00023163"/>
    </source>
</evidence>
<dbReference type="Proteomes" id="UP000294581">
    <property type="component" value="Unassembled WGS sequence"/>
</dbReference>
<dbReference type="EMBL" id="SORF01000023">
    <property type="protein sequence ID" value="TDY40240.1"/>
    <property type="molecule type" value="Genomic_DNA"/>
</dbReference>
<dbReference type="InterPro" id="IPR000843">
    <property type="entry name" value="HTH_LacI"/>
</dbReference>
<reference evidence="6 7" key="1">
    <citation type="submission" date="2019-03" db="EMBL/GenBank/DDBJ databases">
        <title>Genomic Encyclopedia of Type Strains, Phase IV (KMG-IV): sequencing the most valuable type-strain genomes for metagenomic binning, comparative biology and taxonomic classification.</title>
        <authorList>
            <person name="Goeker M."/>
        </authorList>
    </citation>
    <scope>NUCLEOTIDE SEQUENCE [LARGE SCALE GENOMIC DNA]</scope>
    <source>
        <strain evidence="6 7">DSM 17974</strain>
    </source>
</reference>
<feature type="domain" description="HTH lacI-type" evidence="5">
    <location>
        <begin position="2"/>
        <end position="56"/>
    </location>
</feature>
<dbReference type="Gene3D" id="3.40.50.2300">
    <property type="match status" value="2"/>
</dbReference>
<dbReference type="Gene3D" id="1.10.260.40">
    <property type="entry name" value="lambda repressor-like DNA-binding domains"/>
    <property type="match status" value="1"/>
</dbReference>
<keyword evidence="7" id="KW-1185">Reference proteome</keyword>